<keyword evidence="5" id="KW-0788">Thiol protease</keyword>
<dbReference type="InterPro" id="IPR000064">
    <property type="entry name" value="NLP_P60_dom"/>
</dbReference>
<dbReference type="PANTHER" id="PTHR47360">
    <property type="entry name" value="MUREIN DD-ENDOPEPTIDASE MEPS/MUREIN LD-CARBOXYPEPTIDASE"/>
    <property type="match status" value="1"/>
</dbReference>
<evidence type="ECO:0000256" key="3">
    <source>
        <dbReference type="ARBA" id="ARBA00022729"/>
    </source>
</evidence>
<comment type="similarity">
    <text evidence="1">Belongs to the peptidase C40 family.</text>
</comment>
<dbReference type="Pfam" id="PF00877">
    <property type="entry name" value="NLPC_P60"/>
    <property type="match status" value="1"/>
</dbReference>
<keyword evidence="3" id="KW-0732">Signal</keyword>
<dbReference type="Proteomes" id="UP000077177">
    <property type="component" value="Chromosome"/>
</dbReference>
<dbReference type="EMBL" id="CP011390">
    <property type="protein sequence ID" value="ANE53314.1"/>
    <property type="molecule type" value="Genomic_DNA"/>
</dbReference>
<evidence type="ECO:0000256" key="4">
    <source>
        <dbReference type="ARBA" id="ARBA00022801"/>
    </source>
</evidence>
<dbReference type="InterPro" id="IPR038765">
    <property type="entry name" value="Papain-like_cys_pep_sf"/>
</dbReference>
<gene>
    <name evidence="7" type="ORF">SY85_04195</name>
</gene>
<dbReference type="Gene3D" id="3.90.1720.10">
    <property type="entry name" value="endopeptidase domain like (from Nostoc punctiforme)"/>
    <property type="match status" value="1"/>
</dbReference>
<evidence type="ECO:0000256" key="1">
    <source>
        <dbReference type="ARBA" id="ARBA00007074"/>
    </source>
</evidence>
<evidence type="ECO:0000256" key="2">
    <source>
        <dbReference type="ARBA" id="ARBA00022670"/>
    </source>
</evidence>
<accession>A0A172U2F3</accession>
<dbReference type="PROSITE" id="PS51935">
    <property type="entry name" value="NLPC_P60"/>
    <property type="match status" value="1"/>
</dbReference>
<sequence length="170" mass="19053">MSAAEVRKSYASEADYIERATGLQFKYSILLDTEVETLTNIELFNIIDDWIGTPYRLGGSTKSGIDCSAFMQVMYAGLFSMTLPRTSREQYNTVRPVSLTELKEGDLVFFSTRGRGVSHVGFYLQNNRFVHAGSSTGVTVSDLTDPYWAKHFLRAGRMEKTEVPTLVVNP</sequence>
<dbReference type="SUPFAM" id="SSF54001">
    <property type="entry name" value="Cysteine proteinases"/>
    <property type="match status" value="1"/>
</dbReference>
<protein>
    <recommendedName>
        <fullName evidence="6">NlpC/P60 domain-containing protein</fullName>
    </recommendedName>
</protein>
<evidence type="ECO:0000313" key="7">
    <source>
        <dbReference type="EMBL" id="ANE53314.1"/>
    </source>
</evidence>
<dbReference type="GO" id="GO:0008234">
    <property type="term" value="F:cysteine-type peptidase activity"/>
    <property type="evidence" value="ECO:0007669"/>
    <property type="project" value="UniProtKB-KW"/>
</dbReference>
<proteinExistence type="inferred from homology"/>
<keyword evidence="8" id="KW-1185">Reference proteome</keyword>
<evidence type="ECO:0000259" key="6">
    <source>
        <dbReference type="PROSITE" id="PS51935"/>
    </source>
</evidence>
<organism evidence="7 8">
    <name type="scientific">Flavisolibacter tropicus</name>
    <dbReference type="NCBI Taxonomy" id="1492898"/>
    <lineage>
        <taxon>Bacteria</taxon>
        <taxon>Pseudomonadati</taxon>
        <taxon>Bacteroidota</taxon>
        <taxon>Chitinophagia</taxon>
        <taxon>Chitinophagales</taxon>
        <taxon>Chitinophagaceae</taxon>
        <taxon>Flavisolibacter</taxon>
    </lineage>
</organism>
<name>A0A172U2F3_9BACT</name>
<dbReference type="PANTHER" id="PTHR47360:SF1">
    <property type="entry name" value="ENDOPEPTIDASE NLPC-RELATED"/>
    <property type="match status" value="1"/>
</dbReference>
<dbReference type="InterPro" id="IPR052062">
    <property type="entry name" value="Murein_DD/LD_carboxypeptidase"/>
</dbReference>
<keyword evidence="4" id="KW-0378">Hydrolase</keyword>
<reference evidence="7 8" key="2">
    <citation type="journal article" date="2016" name="Int. J. Syst. Evol. Microbiol.">
        <title>Flavisolibacter tropicus sp. nov., isolated from tropical soil.</title>
        <authorList>
            <person name="Lee J.J."/>
            <person name="Kang M.S."/>
            <person name="Kim G.S."/>
            <person name="Lee C.S."/>
            <person name="Lim S."/>
            <person name="Lee J."/>
            <person name="Roh S.H."/>
            <person name="Kang H."/>
            <person name="Ha J.M."/>
            <person name="Bae S."/>
            <person name="Jung H.Y."/>
            <person name="Kim M.K."/>
        </authorList>
    </citation>
    <scope>NUCLEOTIDE SEQUENCE [LARGE SCALE GENOMIC DNA]</scope>
    <source>
        <strain evidence="7 8">LCS9</strain>
    </source>
</reference>
<dbReference type="AlphaFoldDB" id="A0A172U2F3"/>
<dbReference type="KEGG" id="fla:SY85_04195"/>
<evidence type="ECO:0000256" key="5">
    <source>
        <dbReference type="ARBA" id="ARBA00022807"/>
    </source>
</evidence>
<keyword evidence="2" id="KW-0645">Protease</keyword>
<dbReference type="GO" id="GO:0006508">
    <property type="term" value="P:proteolysis"/>
    <property type="evidence" value="ECO:0007669"/>
    <property type="project" value="UniProtKB-KW"/>
</dbReference>
<feature type="domain" description="NlpC/P60" evidence="6">
    <location>
        <begin position="37"/>
        <end position="159"/>
    </location>
</feature>
<reference evidence="8" key="1">
    <citation type="submission" date="2015-01" db="EMBL/GenBank/DDBJ databases">
        <title>Flavisolibacter sp./LCS9/ whole genome sequencing.</title>
        <authorList>
            <person name="Kim M.K."/>
            <person name="Srinivasan S."/>
            <person name="Lee J.-J."/>
        </authorList>
    </citation>
    <scope>NUCLEOTIDE SEQUENCE [LARGE SCALE GENOMIC DNA]</scope>
    <source>
        <strain evidence="8">LCS9</strain>
    </source>
</reference>
<evidence type="ECO:0000313" key="8">
    <source>
        <dbReference type="Proteomes" id="UP000077177"/>
    </source>
</evidence>